<keyword evidence="1" id="KW-1133">Transmembrane helix</keyword>
<feature type="transmembrane region" description="Helical" evidence="1">
    <location>
        <begin position="44"/>
        <end position="61"/>
    </location>
</feature>
<reference evidence="3 4" key="1">
    <citation type="submission" date="2019-11" db="EMBL/GenBank/DDBJ databases">
        <authorList>
            <person name="Zheng R.K."/>
            <person name="Sun C.M."/>
        </authorList>
    </citation>
    <scope>NUCLEOTIDE SEQUENCE [LARGE SCALE GENOMIC DNA]</scope>
    <source>
        <strain evidence="3 4">SRB007</strain>
    </source>
</reference>
<evidence type="ECO:0000313" key="4">
    <source>
        <dbReference type="Proteomes" id="UP000428328"/>
    </source>
</evidence>
<organism evidence="3 4">
    <name type="scientific">Pseudodesulfovibrio cashew</name>
    <dbReference type="NCBI Taxonomy" id="2678688"/>
    <lineage>
        <taxon>Bacteria</taxon>
        <taxon>Pseudomonadati</taxon>
        <taxon>Thermodesulfobacteriota</taxon>
        <taxon>Desulfovibrionia</taxon>
        <taxon>Desulfovibrionales</taxon>
        <taxon>Desulfovibrionaceae</taxon>
    </lineage>
</organism>
<evidence type="ECO:0000256" key="1">
    <source>
        <dbReference type="SAM" id="Phobius"/>
    </source>
</evidence>
<keyword evidence="4" id="KW-1185">Reference proteome</keyword>
<keyword evidence="1" id="KW-0812">Transmembrane</keyword>
<dbReference type="KEGG" id="psel:GM415_05205"/>
<evidence type="ECO:0000259" key="2">
    <source>
        <dbReference type="Pfam" id="PF14358"/>
    </source>
</evidence>
<protein>
    <submittedName>
        <fullName evidence="3">DUF4405 domain-containing protein</fullName>
    </submittedName>
</protein>
<feature type="transmembrane region" description="Helical" evidence="1">
    <location>
        <begin position="9"/>
        <end position="32"/>
    </location>
</feature>
<keyword evidence="1" id="KW-0472">Membrane</keyword>
<feature type="transmembrane region" description="Helical" evidence="1">
    <location>
        <begin position="73"/>
        <end position="92"/>
    </location>
</feature>
<dbReference type="Pfam" id="PF14358">
    <property type="entry name" value="DUF4405"/>
    <property type="match status" value="1"/>
</dbReference>
<evidence type="ECO:0000313" key="3">
    <source>
        <dbReference type="EMBL" id="QGY39539.1"/>
    </source>
</evidence>
<proteinExistence type="predicted"/>
<sequence length="114" mass="12683">MTQLKKNRAFVSTATAFTFIPMMITSLLLLFHVRFPGVMDIHKWVGLAFVLLCFLHIPINWSVLRKHLAGKAALPALCLTALLTAGMLLVGLTGDGGKQHYAKHNGYARMNTRY</sequence>
<dbReference type="AlphaFoldDB" id="A0A6I6JEE2"/>
<name>A0A6I6JEE2_9BACT</name>
<feature type="domain" description="Flavinylation-associated cytochrome" evidence="2">
    <location>
        <begin position="10"/>
        <end position="61"/>
    </location>
</feature>
<accession>A0A6I6JEE2</accession>
<gene>
    <name evidence="3" type="ORF">GM415_05205</name>
</gene>
<dbReference type="Proteomes" id="UP000428328">
    <property type="component" value="Chromosome"/>
</dbReference>
<dbReference type="InterPro" id="IPR025517">
    <property type="entry name" value="DUF4405"/>
</dbReference>
<dbReference type="RefSeq" id="WP_158946765.1">
    <property type="nucleotide sequence ID" value="NZ_CP046400.1"/>
</dbReference>
<dbReference type="EMBL" id="CP046400">
    <property type="protein sequence ID" value="QGY39539.1"/>
    <property type="molecule type" value="Genomic_DNA"/>
</dbReference>